<evidence type="ECO:0000256" key="1">
    <source>
        <dbReference type="ARBA" id="ARBA00022491"/>
    </source>
</evidence>
<dbReference type="PANTHER" id="PTHR30146">
    <property type="entry name" value="LACI-RELATED TRANSCRIPTIONAL REPRESSOR"/>
    <property type="match status" value="1"/>
</dbReference>
<reference evidence="6 7" key="1">
    <citation type="submission" date="2021-03" db="EMBL/GenBank/DDBJ databases">
        <title>Genomic Encyclopedia of Type Strains, Phase IV (KMG-IV): sequencing the most valuable type-strain genomes for metagenomic binning, comparative biology and taxonomic classification.</title>
        <authorList>
            <person name="Goeker M."/>
        </authorList>
    </citation>
    <scope>NUCLEOTIDE SEQUENCE [LARGE SCALE GENOMIC DNA]</scope>
    <source>
        <strain evidence="6 7">DSM 14349</strain>
    </source>
</reference>
<keyword evidence="2" id="KW-0805">Transcription regulation</keyword>
<evidence type="ECO:0000313" key="6">
    <source>
        <dbReference type="EMBL" id="MBP1903640.1"/>
    </source>
</evidence>
<dbReference type="EMBL" id="JAGGKG010000001">
    <property type="protein sequence ID" value="MBP1903640.1"/>
    <property type="molecule type" value="Genomic_DNA"/>
</dbReference>
<dbReference type="Gene3D" id="1.10.10.10">
    <property type="entry name" value="Winged helix-like DNA-binding domain superfamily/Winged helix DNA-binding domain"/>
    <property type="match status" value="1"/>
</dbReference>
<evidence type="ECO:0000259" key="5">
    <source>
        <dbReference type="PROSITE" id="PS50949"/>
    </source>
</evidence>
<dbReference type="CDD" id="cd06267">
    <property type="entry name" value="PBP1_LacI_sugar_binding-like"/>
    <property type="match status" value="1"/>
</dbReference>
<dbReference type="InterPro" id="IPR000524">
    <property type="entry name" value="Tscrpt_reg_HTH_GntR"/>
</dbReference>
<evidence type="ECO:0000256" key="3">
    <source>
        <dbReference type="ARBA" id="ARBA00023125"/>
    </source>
</evidence>
<sequence>MSNQSTSKPMYEQIFDALREDIISLKYKSGERIPSEKELCEQYSVSRITSKKALELLTTEGYIIRKPGKGSFVNEFMGVKEDTNHYDGTLSSLSSSTVKINKKLLIGLVITTFDDSYGTELIYGMEEASREHDCYLIIRRSFGIAAQEEKTITQFLEMGVDGLIIFPAQGEYFSAEILKLVISKFPFVLVDRYLKGISASSISSDNVHAAKVASNYLFELGHTHIGLLTQPSINTTAIEERIEGFIEAHAENGIVADRGLWLENITSTMPNEFDPNSRERDIEMIQQHIEQHPEITALFAIEYTIAQYAYEAAQRLGLSVPEDISIICFDSPLRNDAYQFTHVRQNQQEIGKQAIESVLKLNNNEMVPSRVMLEAPLIVGKTTAKAKKI</sequence>
<accession>A0ABS4FM37</accession>
<organism evidence="6 7">
    <name type="scientific">Paenibacillus turicensis</name>
    <dbReference type="NCBI Taxonomy" id="160487"/>
    <lineage>
        <taxon>Bacteria</taxon>
        <taxon>Bacillati</taxon>
        <taxon>Bacillota</taxon>
        <taxon>Bacilli</taxon>
        <taxon>Bacillales</taxon>
        <taxon>Paenibacillaceae</taxon>
        <taxon>Paenibacillus</taxon>
    </lineage>
</organism>
<feature type="domain" description="HTH gntR-type" evidence="5">
    <location>
        <begin position="8"/>
        <end position="76"/>
    </location>
</feature>
<keyword evidence="3 6" id="KW-0238">DNA-binding</keyword>
<dbReference type="Pfam" id="PF00392">
    <property type="entry name" value="GntR"/>
    <property type="match status" value="1"/>
</dbReference>
<dbReference type="InterPro" id="IPR036390">
    <property type="entry name" value="WH_DNA-bd_sf"/>
</dbReference>
<dbReference type="Pfam" id="PF13377">
    <property type="entry name" value="Peripla_BP_3"/>
    <property type="match status" value="1"/>
</dbReference>
<dbReference type="SUPFAM" id="SSF53822">
    <property type="entry name" value="Periplasmic binding protein-like I"/>
    <property type="match status" value="1"/>
</dbReference>
<dbReference type="PRINTS" id="PR00035">
    <property type="entry name" value="HTHGNTR"/>
</dbReference>
<dbReference type="CDD" id="cd07377">
    <property type="entry name" value="WHTH_GntR"/>
    <property type="match status" value="1"/>
</dbReference>
<name>A0ABS4FM37_9BACL</name>
<dbReference type="Proteomes" id="UP001519272">
    <property type="component" value="Unassembled WGS sequence"/>
</dbReference>
<comment type="caution">
    <text evidence="6">The sequence shown here is derived from an EMBL/GenBank/DDBJ whole genome shotgun (WGS) entry which is preliminary data.</text>
</comment>
<dbReference type="SUPFAM" id="SSF46785">
    <property type="entry name" value="Winged helix' DNA-binding domain"/>
    <property type="match status" value="1"/>
</dbReference>
<dbReference type="InterPro" id="IPR028082">
    <property type="entry name" value="Peripla_BP_I"/>
</dbReference>
<protein>
    <submittedName>
        <fullName evidence="6">DNA-binding LacI/PurR family transcriptional regulator</fullName>
    </submittedName>
</protein>
<dbReference type="InterPro" id="IPR046335">
    <property type="entry name" value="LacI/GalR-like_sensor"/>
</dbReference>
<evidence type="ECO:0000256" key="2">
    <source>
        <dbReference type="ARBA" id="ARBA00023015"/>
    </source>
</evidence>
<dbReference type="Gene3D" id="3.40.50.2300">
    <property type="match status" value="2"/>
</dbReference>
<gene>
    <name evidence="6" type="ORF">J2Z32_000252</name>
</gene>
<proteinExistence type="predicted"/>
<dbReference type="PROSITE" id="PS50949">
    <property type="entry name" value="HTH_GNTR"/>
    <property type="match status" value="1"/>
</dbReference>
<dbReference type="RefSeq" id="WP_245251035.1">
    <property type="nucleotide sequence ID" value="NZ_JAGGKG010000001.1"/>
</dbReference>
<keyword evidence="4" id="KW-0804">Transcription</keyword>
<dbReference type="SMART" id="SM00345">
    <property type="entry name" value="HTH_GNTR"/>
    <property type="match status" value="1"/>
</dbReference>
<keyword evidence="1" id="KW-0678">Repressor</keyword>
<dbReference type="PANTHER" id="PTHR30146:SF95">
    <property type="entry name" value="RIBOSE OPERON REPRESSOR"/>
    <property type="match status" value="1"/>
</dbReference>
<evidence type="ECO:0000256" key="4">
    <source>
        <dbReference type="ARBA" id="ARBA00023163"/>
    </source>
</evidence>
<dbReference type="InterPro" id="IPR036388">
    <property type="entry name" value="WH-like_DNA-bd_sf"/>
</dbReference>
<dbReference type="GO" id="GO:0003677">
    <property type="term" value="F:DNA binding"/>
    <property type="evidence" value="ECO:0007669"/>
    <property type="project" value="UniProtKB-KW"/>
</dbReference>
<evidence type="ECO:0000313" key="7">
    <source>
        <dbReference type="Proteomes" id="UP001519272"/>
    </source>
</evidence>
<keyword evidence="7" id="KW-1185">Reference proteome</keyword>